<protein>
    <submittedName>
        <fullName evidence="2">DUF4376 domain-containing protein</fullName>
    </submittedName>
</protein>
<accession>A0ABV8DC59</accession>
<reference evidence="3" key="1">
    <citation type="journal article" date="2019" name="Int. J. Syst. Evol. Microbiol.">
        <title>The Global Catalogue of Microorganisms (GCM) 10K type strain sequencing project: providing services to taxonomists for standard genome sequencing and annotation.</title>
        <authorList>
            <consortium name="The Broad Institute Genomics Platform"/>
            <consortium name="The Broad Institute Genome Sequencing Center for Infectious Disease"/>
            <person name="Wu L."/>
            <person name="Ma J."/>
        </authorList>
    </citation>
    <scope>NUCLEOTIDE SEQUENCE [LARGE SCALE GENOMIC DNA]</scope>
    <source>
        <strain evidence="3">CCUG 2113</strain>
    </source>
</reference>
<dbReference type="Pfam" id="PF14301">
    <property type="entry name" value="DUF4376"/>
    <property type="match status" value="1"/>
</dbReference>
<sequence length="192" mass="21066">MTYTYQLTNEGYVRRSDGVRISTYDTPENPNSNPDFLGYLQWRDAGGVPVPAELPPIAERRAAVWERIKAERDRRAAMGVKVGAHWFHSDQKSRTQQLGLVLLGQSIPAGLQWKTLTFTPPPVFVTMTPALAVGIVQSTAASDTAIFTAAEVHRMTMEASAAPQDYDFSTGWPVSIEEEAHDAGIQFDGNAA</sequence>
<evidence type="ECO:0000259" key="1">
    <source>
        <dbReference type="Pfam" id="PF14301"/>
    </source>
</evidence>
<comment type="caution">
    <text evidence="2">The sequence shown here is derived from an EMBL/GenBank/DDBJ whole genome shotgun (WGS) entry which is preliminary data.</text>
</comment>
<organism evidence="2 3">
    <name type="scientific">Acidovorax facilis</name>
    <dbReference type="NCBI Taxonomy" id="12917"/>
    <lineage>
        <taxon>Bacteria</taxon>
        <taxon>Pseudomonadati</taxon>
        <taxon>Pseudomonadota</taxon>
        <taxon>Betaproteobacteria</taxon>
        <taxon>Burkholderiales</taxon>
        <taxon>Comamonadaceae</taxon>
        <taxon>Acidovorax</taxon>
    </lineage>
</organism>
<feature type="domain" description="DUF4376" evidence="1">
    <location>
        <begin position="59"/>
        <end position="169"/>
    </location>
</feature>
<dbReference type="InterPro" id="IPR025484">
    <property type="entry name" value="DUF4376"/>
</dbReference>
<dbReference type="Proteomes" id="UP001595693">
    <property type="component" value="Unassembled WGS sequence"/>
</dbReference>
<dbReference type="EMBL" id="JBHSAJ010000037">
    <property type="protein sequence ID" value="MFC3935605.1"/>
    <property type="molecule type" value="Genomic_DNA"/>
</dbReference>
<dbReference type="RefSeq" id="WP_252635517.1">
    <property type="nucleotide sequence ID" value="NZ_JAMXAX010000009.1"/>
</dbReference>
<keyword evidence="3" id="KW-1185">Reference proteome</keyword>
<gene>
    <name evidence="2" type="ORF">ACFOW3_13360</name>
</gene>
<proteinExistence type="predicted"/>
<evidence type="ECO:0000313" key="2">
    <source>
        <dbReference type="EMBL" id="MFC3935605.1"/>
    </source>
</evidence>
<name>A0ABV8DC59_9BURK</name>
<evidence type="ECO:0000313" key="3">
    <source>
        <dbReference type="Proteomes" id="UP001595693"/>
    </source>
</evidence>